<dbReference type="EMBL" id="WUFT01000002">
    <property type="protein sequence ID" value="NEJ69677.1"/>
    <property type="molecule type" value="Genomic_DNA"/>
</dbReference>
<dbReference type="RefSeq" id="WP_164006751.1">
    <property type="nucleotide sequence ID" value="NZ_WUFT01000002.1"/>
</dbReference>
<dbReference type="Proteomes" id="UP000471753">
    <property type="component" value="Unassembled WGS sequence"/>
</dbReference>
<accession>A0A7K3U7L3</accession>
<evidence type="ECO:0000313" key="1">
    <source>
        <dbReference type="EMBL" id="NEJ69677.1"/>
    </source>
</evidence>
<dbReference type="AlphaFoldDB" id="A0A7K3U7L3"/>
<name>A0A7K3U7L3_9HYPH</name>
<sequence length="62" mass="7562">MKLDFHSWLQRTINRLLEPKVREPANASSLRDNQLFSRDEERDRSAREYELHYWGALPGLWY</sequence>
<protein>
    <submittedName>
        <fullName evidence="1">Uncharacterized protein</fullName>
    </submittedName>
</protein>
<proteinExistence type="predicted"/>
<reference evidence="1 2" key="1">
    <citation type="submission" date="2019-12" db="EMBL/GenBank/DDBJ databases">
        <title>Rhizobium genotypes associated with high levels of biological nitrogen fixation by grain legumes in a temperate-maritime cropping system.</title>
        <authorList>
            <person name="Maluk M."/>
            <person name="Francesc Ferrando Molina F."/>
            <person name="Lopez Del Egido L."/>
            <person name="Lafos M."/>
            <person name="Langarica-Fuentes A."/>
            <person name="Gebre Yohannes G."/>
            <person name="Young M.W."/>
            <person name="Martin P."/>
            <person name="Gantlett R."/>
            <person name="Kenicer G."/>
            <person name="Hawes C."/>
            <person name="Begg G.S."/>
            <person name="Quilliam R.S."/>
            <person name="Squire G.R."/>
            <person name="Poole P.S."/>
            <person name="Young P.W."/>
            <person name="Iannetta P.M."/>
            <person name="James E.K."/>
        </authorList>
    </citation>
    <scope>NUCLEOTIDE SEQUENCE [LARGE SCALE GENOMIC DNA]</scope>
    <source>
        <strain evidence="1 2">JHI366</strain>
    </source>
</reference>
<gene>
    <name evidence="1" type="ORF">GR197_03875</name>
</gene>
<organism evidence="1 2">
    <name type="scientific">Rhizobium phaseoli</name>
    <dbReference type="NCBI Taxonomy" id="396"/>
    <lineage>
        <taxon>Bacteria</taxon>
        <taxon>Pseudomonadati</taxon>
        <taxon>Pseudomonadota</taxon>
        <taxon>Alphaproteobacteria</taxon>
        <taxon>Hyphomicrobiales</taxon>
        <taxon>Rhizobiaceae</taxon>
        <taxon>Rhizobium/Agrobacterium group</taxon>
        <taxon>Rhizobium</taxon>
    </lineage>
</organism>
<comment type="caution">
    <text evidence="1">The sequence shown here is derived from an EMBL/GenBank/DDBJ whole genome shotgun (WGS) entry which is preliminary data.</text>
</comment>
<evidence type="ECO:0000313" key="2">
    <source>
        <dbReference type="Proteomes" id="UP000471753"/>
    </source>
</evidence>